<comment type="caution">
    <text evidence="1">The sequence shown here is derived from an EMBL/GenBank/DDBJ whole genome shotgun (WGS) entry which is preliminary data.</text>
</comment>
<reference evidence="2 3" key="2">
    <citation type="submission" date="2024-07" db="EMBL/GenBank/DDBJ databases">
        <authorList>
            <person name="Akdeniz Z."/>
        </authorList>
    </citation>
    <scope>NUCLEOTIDE SEQUENCE [LARGE SCALE GENOMIC DNA]</scope>
</reference>
<reference evidence="1" key="1">
    <citation type="submission" date="2023-06" db="EMBL/GenBank/DDBJ databases">
        <authorList>
            <person name="Kurt Z."/>
        </authorList>
    </citation>
    <scope>NUCLEOTIDE SEQUENCE</scope>
</reference>
<gene>
    <name evidence="1" type="ORF">HINF_LOCUS40383</name>
    <name evidence="2" type="ORF">HINF_LOCUS8640</name>
</gene>
<name>A0AA86UYF4_9EUKA</name>
<accession>A0AA86UYF4</accession>
<evidence type="ECO:0000313" key="1">
    <source>
        <dbReference type="EMBL" id="CAI9952738.1"/>
    </source>
</evidence>
<keyword evidence="3" id="KW-1185">Reference proteome</keyword>
<evidence type="ECO:0000313" key="2">
    <source>
        <dbReference type="EMBL" id="CAL5985179.1"/>
    </source>
</evidence>
<organism evidence="1">
    <name type="scientific">Hexamita inflata</name>
    <dbReference type="NCBI Taxonomy" id="28002"/>
    <lineage>
        <taxon>Eukaryota</taxon>
        <taxon>Metamonada</taxon>
        <taxon>Diplomonadida</taxon>
        <taxon>Hexamitidae</taxon>
        <taxon>Hexamitinae</taxon>
        <taxon>Hexamita</taxon>
    </lineage>
</organism>
<dbReference type="EMBL" id="CATOUU010000834">
    <property type="protein sequence ID" value="CAI9952738.1"/>
    <property type="molecule type" value="Genomic_DNA"/>
</dbReference>
<dbReference type="Proteomes" id="UP001642409">
    <property type="component" value="Unassembled WGS sequence"/>
</dbReference>
<dbReference type="EMBL" id="CAXDID020000018">
    <property type="protein sequence ID" value="CAL5985179.1"/>
    <property type="molecule type" value="Genomic_DNA"/>
</dbReference>
<protein>
    <submittedName>
        <fullName evidence="1">Uncharacterized protein</fullName>
    </submittedName>
</protein>
<proteinExistence type="predicted"/>
<evidence type="ECO:0000313" key="3">
    <source>
        <dbReference type="Proteomes" id="UP001642409"/>
    </source>
</evidence>
<sequence>MATRWQVEFDRYFVRQVRFRTSIPDLDVYSAFQLFEDSKIKDSFWMEMGAELNVSHRKLHDYYHNTWSKRFYTDISPYKQLLIQLSENSSIINLPVKNQLTYIFDQLKQLFPGQKFHYNSVYQFVSYRKRAGNSFISQKTVQKPEIHLNVFDFADNTLFESTNTDHNKTE</sequence>
<dbReference type="AlphaFoldDB" id="A0AA86UYF4"/>